<dbReference type="EMBL" id="CP144103">
    <property type="protein sequence ID" value="WWC90199.1"/>
    <property type="molecule type" value="Genomic_DNA"/>
</dbReference>
<evidence type="ECO:0000313" key="10">
    <source>
        <dbReference type="Proteomes" id="UP001355207"/>
    </source>
</evidence>
<dbReference type="GO" id="GO:0005763">
    <property type="term" value="C:mitochondrial small ribosomal subunit"/>
    <property type="evidence" value="ECO:0007669"/>
    <property type="project" value="InterPro"/>
</dbReference>
<evidence type="ECO:0000256" key="2">
    <source>
        <dbReference type="ARBA" id="ARBA00009863"/>
    </source>
</evidence>
<feature type="region of interest" description="Disordered" evidence="8">
    <location>
        <begin position="18"/>
        <end position="58"/>
    </location>
</feature>
<comment type="subcellular location">
    <subcellularLocation>
        <location evidence="1">Mitochondrion</location>
    </subcellularLocation>
</comment>
<comment type="similarity">
    <text evidence="2">Belongs to the mitochondrion-specific ribosomal protein mS29 family.</text>
</comment>
<dbReference type="AlphaFoldDB" id="A0AAX4JZA4"/>
<gene>
    <name evidence="9" type="ORF">L201_005132</name>
</gene>
<protein>
    <recommendedName>
        <fullName evidence="7">Small ribosomal subunit protein mS29</fullName>
    </recommendedName>
</protein>
<dbReference type="PANTHER" id="PTHR12810">
    <property type="entry name" value="MITOCHONDRIAL 28S RIBOSOMAL PROTEIN S29"/>
    <property type="match status" value="1"/>
</dbReference>
<dbReference type="PIRSF" id="PIRSF036996">
    <property type="entry name" value="RSM23"/>
    <property type="match status" value="1"/>
</dbReference>
<dbReference type="InterPro" id="IPR019368">
    <property type="entry name" value="Ribosomal_mS29"/>
</dbReference>
<evidence type="ECO:0000256" key="8">
    <source>
        <dbReference type="SAM" id="MobiDB-lite"/>
    </source>
</evidence>
<dbReference type="Proteomes" id="UP001355207">
    <property type="component" value="Chromosome 6"/>
</dbReference>
<keyword evidence="3" id="KW-0809">Transit peptide</keyword>
<keyword evidence="10" id="KW-1185">Reference proteome</keyword>
<dbReference type="RefSeq" id="XP_066076962.1">
    <property type="nucleotide sequence ID" value="XM_066220865.1"/>
</dbReference>
<dbReference type="InterPro" id="IPR027417">
    <property type="entry name" value="P-loop_NTPase"/>
</dbReference>
<evidence type="ECO:0000256" key="4">
    <source>
        <dbReference type="ARBA" id="ARBA00022980"/>
    </source>
</evidence>
<dbReference type="SUPFAM" id="SSF52540">
    <property type="entry name" value="P-loop containing nucleoside triphosphate hydrolases"/>
    <property type="match status" value="1"/>
</dbReference>
<accession>A0AAX4JZA4</accession>
<keyword evidence="4" id="KW-0689">Ribosomal protein</keyword>
<keyword evidence="5" id="KW-0496">Mitochondrion</keyword>
<feature type="compositionally biased region" description="Low complexity" evidence="8">
    <location>
        <begin position="19"/>
        <end position="43"/>
    </location>
</feature>
<reference evidence="9 10" key="1">
    <citation type="submission" date="2024-01" db="EMBL/GenBank/DDBJ databases">
        <title>Comparative genomics of Cryptococcus and Kwoniella reveals pathogenesis evolution and contrasting modes of karyotype evolution via chromosome fusion or intercentromeric recombination.</title>
        <authorList>
            <person name="Coelho M.A."/>
            <person name="David-Palma M."/>
            <person name="Shea T."/>
            <person name="Bowers K."/>
            <person name="McGinley-Smith S."/>
            <person name="Mohammad A.W."/>
            <person name="Gnirke A."/>
            <person name="Yurkov A.M."/>
            <person name="Nowrousian M."/>
            <person name="Sun S."/>
            <person name="Cuomo C.A."/>
            <person name="Heitman J."/>
        </authorList>
    </citation>
    <scope>NUCLEOTIDE SEQUENCE [LARGE SCALE GENOMIC DNA]</scope>
    <source>
        <strain evidence="9 10">CBS 6074</strain>
    </source>
</reference>
<evidence type="ECO:0000313" key="9">
    <source>
        <dbReference type="EMBL" id="WWC90199.1"/>
    </source>
</evidence>
<organism evidence="9 10">
    <name type="scientific">Kwoniella dendrophila CBS 6074</name>
    <dbReference type="NCBI Taxonomy" id="1295534"/>
    <lineage>
        <taxon>Eukaryota</taxon>
        <taxon>Fungi</taxon>
        <taxon>Dikarya</taxon>
        <taxon>Basidiomycota</taxon>
        <taxon>Agaricomycotina</taxon>
        <taxon>Tremellomycetes</taxon>
        <taxon>Tremellales</taxon>
        <taxon>Cryptococcaceae</taxon>
        <taxon>Kwoniella</taxon>
    </lineage>
</organism>
<name>A0AAX4JZA4_9TREE</name>
<evidence type="ECO:0000256" key="6">
    <source>
        <dbReference type="ARBA" id="ARBA00023274"/>
    </source>
</evidence>
<dbReference type="InterPro" id="IPR017082">
    <property type="entry name" value="Ribosomal_mS29_fun"/>
</dbReference>
<sequence length="445" mass="48998">MRPIIRFSATPLSRGISTSAPVLAVAKPKKATATSKGGKQGFNQKKKDATSGGSGGSGQSNVALKFSMAGQIPDLSDYPKLQSNNYRSENVGKPTTFSKSTYDKIKSFGLSKKVDQELSANGGPASIVRQSTIDLARQLDSAKGKSSKDSRYVLTGERGSGKSMLLLQSVAYALESGYIVLFNPKATEWTNSSSHYIYDSSTQFFNQWESSQTILSNLSLNNKDKLDQINLIEDIDFSSIPGVKNLTKGTKLSELVSLGSKDDRLSVKALDQVMSVLEQQTQFPVIWAIDEVQTLFKISEYRTPDYTPIEPYHLSTPRLALDFISGRRSFAKGTILTSLSLSDPKNLPSSSLIQGLSLKSTKEITPYEKLNEYHLLHSKSGLKKIEIPFNMSIKEIQGLYQLYIRKGLTSNNQSDDLFMELINSSQGNPFEIKRGLNRLRGIITA</sequence>
<evidence type="ECO:0000256" key="3">
    <source>
        <dbReference type="ARBA" id="ARBA00022946"/>
    </source>
</evidence>
<keyword evidence="6" id="KW-0687">Ribonucleoprotein</keyword>
<proteinExistence type="inferred from homology"/>
<evidence type="ECO:0000256" key="7">
    <source>
        <dbReference type="ARBA" id="ARBA00035140"/>
    </source>
</evidence>
<dbReference type="GO" id="GO:0032543">
    <property type="term" value="P:mitochondrial translation"/>
    <property type="evidence" value="ECO:0007669"/>
    <property type="project" value="InterPro"/>
</dbReference>
<dbReference type="GeneID" id="91095802"/>
<evidence type="ECO:0000256" key="1">
    <source>
        <dbReference type="ARBA" id="ARBA00004173"/>
    </source>
</evidence>
<dbReference type="GO" id="GO:0003735">
    <property type="term" value="F:structural constituent of ribosome"/>
    <property type="evidence" value="ECO:0007669"/>
    <property type="project" value="TreeGrafter"/>
</dbReference>
<dbReference type="Gene3D" id="3.40.50.300">
    <property type="entry name" value="P-loop containing nucleotide triphosphate hydrolases"/>
    <property type="match status" value="1"/>
</dbReference>
<dbReference type="PANTHER" id="PTHR12810:SF0">
    <property type="entry name" value="SMALL RIBOSOMAL SUBUNIT PROTEIN MS29"/>
    <property type="match status" value="1"/>
</dbReference>
<evidence type="ECO:0000256" key="5">
    <source>
        <dbReference type="ARBA" id="ARBA00023128"/>
    </source>
</evidence>
<dbReference type="Pfam" id="PF10236">
    <property type="entry name" value="DAP3"/>
    <property type="match status" value="1"/>
</dbReference>